<reference evidence="2 3" key="1">
    <citation type="submission" date="2022-10" db="EMBL/GenBank/DDBJ databases">
        <title>Aestuariibacter sp. AA17 isolated from Montipora capitata coral fragment.</title>
        <authorList>
            <person name="Emsley S.A."/>
            <person name="Pfannmuller K.M."/>
            <person name="Loughran R.M."/>
            <person name="Shlafstein M."/>
            <person name="Papke E."/>
            <person name="Saw J.H."/>
            <person name="Ushijima B."/>
            <person name="Videau P."/>
        </authorList>
    </citation>
    <scope>NUCLEOTIDE SEQUENCE [LARGE SCALE GENOMIC DNA]</scope>
    <source>
        <strain evidence="2 3">AA17</strain>
    </source>
</reference>
<sequence>MRKFSPHTLLIKTIITLNIIAAMAAMGSVVFTLYDAAVLTYEGVGFAVAHVAAAVVLCKRYILGLRLTFVMFLVQVCQFSYGALTYSLQSGLMVNIILQFDDMGGFVSINLLAIMVTLFCAISMSKLRSQRNEENVV</sequence>
<feature type="transmembrane region" description="Helical" evidence="1">
    <location>
        <begin position="39"/>
        <end position="58"/>
    </location>
</feature>
<proteinExistence type="predicted"/>
<organism evidence="2 3">
    <name type="scientific">Fluctibacter corallii</name>
    <dbReference type="NCBI Taxonomy" id="2984329"/>
    <lineage>
        <taxon>Bacteria</taxon>
        <taxon>Pseudomonadati</taxon>
        <taxon>Pseudomonadota</taxon>
        <taxon>Gammaproteobacteria</taxon>
        <taxon>Alteromonadales</taxon>
        <taxon>Alteromonadaceae</taxon>
        <taxon>Fluctibacter</taxon>
    </lineage>
</organism>
<keyword evidence="1" id="KW-1133">Transmembrane helix</keyword>
<evidence type="ECO:0000313" key="2">
    <source>
        <dbReference type="EMBL" id="MCV2883673.1"/>
    </source>
</evidence>
<evidence type="ECO:0000313" key="3">
    <source>
        <dbReference type="Proteomes" id="UP001652504"/>
    </source>
</evidence>
<name>A0ABT3A4T7_9ALTE</name>
<evidence type="ECO:0000256" key="1">
    <source>
        <dbReference type="SAM" id="Phobius"/>
    </source>
</evidence>
<keyword evidence="3" id="KW-1185">Reference proteome</keyword>
<dbReference type="EMBL" id="JAOWKX010000001">
    <property type="protein sequence ID" value="MCV2883673.1"/>
    <property type="molecule type" value="Genomic_DNA"/>
</dbReference>
<keyword evidence="1" id="KW-0812">Transmembrane</keyword>
<comment type="caution">
    <text evidence="2">The sequence shown here is derived from an EMBL/GenBank/DDBJ whole genome shotgun (WGS) entry which is preliminary data.</text>
</comment>
<feature type="transmembrane region" description="Helical" evidence="1">
    <location>
        <begin position="9"/>
        <end position="33"/>
    </location>
</feature>
<protein>
    <submittedName>
        <fullName evidence="2">Uncharacterized protein</fullName>
    </submittedName>
</protein>
<gene>
    <name evidence="2" type="ORF">OE749_03025</name>
</gene>
<feature type="transmembrane region" description="Helical" evidence="1">
    <location>
        <begin position="104"/>
        <end position="122"/>
    </location>
</feature>
<keyword evidence="1" id="KW-0472">Membrane</keyword>
<dbReference type="Proteomes" id="UP001652504">
    <property type="component" value="Unassembled WGS sequence"/>
</dbReference>
<feature type="transmembrane region" description="Helical" evidence="1">
    <location>
        <begin position="65"/>
        <end position="84"/>
    </location>
</feature>
<accession>A0ABT3A4T7</accession>
<dbReference type="RefSeq" id="WP_263710869.1">
    <property type="nucleotide sequence ID" value="NZ_JAOWKX010000001.1"/>
</dbReference>